<protein>
    <recommendedName>
        <fullName evidence="1">N-acetyltransferase domain-containing protein</fullName>
    </recommendedName>
</protein>
<dbReference type="CDD" id="cd04301">
    <property type="entry name" value="NAT_SF"/>
    <property type="match status" value="1"/>
</dbReference>
<accession>A8RTH4</accession>
<dbReference type="InterPro" id="IPR000182">
    <property type="entry name" value="GNAT_dom"/>
</dbReference>
<comment type="caution">
    <text evidence="2">The sequence shown here is derived from an EMBL/GenBank/DDBJ whole genome shotgun (WGS) entry which is preliminary data.</text>
</comment>
<proteinExistence type="predicted"/>
<dbReference type="EMBL" id="ABCC02000032">
    <property type="protein sequence ID" value="EDP16236.1"/>
    <property type="molecule type" value="Genomic_DNA"/>
</dbReference>
<organism evidence="2 3">
    <name type="scientific">Enterocloster bolteae (strain ATCC BAA-613 / DSM 15670 / CCUG 46953 / JCM 12243 / WAL 16351)</name>
    <name type="common">Clostridium bolteae</name>
    <dbReference type="NCBI Taxonomy" id="411902"/>
    <lineage>
        <taxon>Bacteria</taxon>
        <taxon>Bacillati</taxon>
        <taxon>Bacillota</taxon>
        <taxon>Clostridia</taxon>
        <taxon>Lachnospirales</taxon>
        <taxon>Lachnospiraceae</taxon>
        <taxon>Enterocloster</taxon>
    </lineage>
</organism>
<gene>
    <name evidence="2" type="ORF">CLOBOL_03673</name>
</gene>
<reference evidence="2 3" key="2">
    <citation type="submission" date="2007-09" db="EMBL/GenBank/DDBJ databases">
        <title>Draft genome sequence of Clostridium bolteae (ATCC BAA-613).</title>
        <authorList>
            <person name="Sudarsanam P."/>
            <person name="Ley R."/>
            <person name="Guruge J."/>
            <person name="Turnbaugh P.J."/>
            <person name="Mahowald M."/>
            <person name="Liep D."/>
            <person name="Gordon J."/>
        </authorList>
    </citation>
    <scope>NUCLEOTIDE SEQUENCE [LARGE SCALE GENOMIC DNA]</scope>
    <source>
        <strain evidence="3">ATCC BAA-613 / DSM 15670 / CCUG 46953 / JCM 12243 / WAL 16351</strain>
    </source>
</reference>
<reference evidence="2 3" key="1">
    <citation type="submission" date="2007-08" db="EMBL/GenBank/DDBJ databases">
        <authorList>
            <person name="Fulton L."/>
            <person name="Clifton S."/>
            <person name="Fulton B."/>
            <person name="Xu J."/>
            <person name="Minx P."/>
            <person name="Pepin K.H."/>
            <person name="Johnson M."/>
            <person name="Thiruvilangam P."/>
            <person name="Bhonagiri V."/>
            <person name="Nash W.E."/>
            <person name="Mardis E.R."/>
            <person name="Wilson R.K."/>
        </authorList>
    </citation>
    <scope>NUCLEOTIDE SEQUENCE [LARGE SCALE GENOMIC DNA]</scope>
    <source>
        <strain evidence="3">ATCC BAA-613 / DSM 15670 / CCUG 46953 / JCM 12243 / WAL 16351</strain>
    </source>
</reference>
<feature type="domain" description="N-acetyltransferase" evidence="1">
    <location>
        <begin position="10"/>
        <end position="175"/>
    </location>
</feature>
<name>A8RTH4_ENTBW</name>
<dbReference type="InterPro" id="IPR016181">
    <property type="entry name" value="Acyl_CoA_acyltransferase"/>
</dbReference>
<sequence>MTEVQRMERFILQPANRKEAEKAMALIDEAKEFLKSQGIDQWQTGYPDMETIIGDLAHGRGYFIEEGSDAAAYLCIDFAGEASYETLQGSWKSDLPYAVVHRMAISGAYRGHGIASIAFQLIEELCIQNGIYSVRVDTDEKNAIMRHVLEKNGFDYCGTIWFDNSVKYAYEKMLKRDAGVNGAV</sequence>
<dbReference type="GO" id="GO:0016747">
    <property type="term" value="F:acyltransferase activity, transferring groups other than amino-acyl groups"/>
    <property type="evidence" value="ECO:0007669"/>
    <property type="project" value="InterPro"/>
</dbReference>
<dbReference type="HOGENOM" id="CLU_013985_13_0_9"/>
<evidence type="ECO:0000259" key="1">
    <source>
        <dbReference type="PROSITE" id="PS51186"/>
    </source>
</evidence>
<dbReference type="PaxDb" id="411902-CLOBOL_03673"/>
<dbReference type="PROSITE" id="PS51186">
    <property type="entry name" value="GNAT"/>
    <property type="match status" value="1"/>
</dbReference>
<evidence type="ECO:0000313" key="3">
    <source>
        <dbReference type="Proteomes" id="UP000005396"/>
    </source>
</evidence>
<dbReference type="SUPFAM" id="SSF55729">
    <property type="entry name" value="Acyl-CoA N-acyltransferases (Nat)"/>
    <property type="match status" value="1"/>
</dbReference>
<dbReference type="Pfam" id="PF00583">
    <property type="entry name" value="Acetyltransf_1"/>
    <property type="match status" value="1"/>
</dbReference>
<dbReference type="eggNOG" id="COG1670">
    <property type="taxonomic scope" value="Bacteria"/>
</dbReference>
<evidence type="ECO:0000313" key="2">
    <source>
        <dbReference type="EMBL" id="EDP16236.1"/>
    </source>
</evidence>
<dbReference type="AlphaFoldDB" id="A8RTH4"/>
<dbReference type="Proteomes" id="UP000005396">
    <property type="component" value="Unassembled WGS sequence"/>
</dbReference>
<dbReference type="Gene3D" id="3.40.630.30">
    <property type="match status" value="1"/>
</dbReference>